<comment type="subcellular location">
    <subcellularLocation>
        <location evidence="5">Cytoplasm</location>
    </subcellularLocation>
    <text evidence="5">Localizes to mid-cell in an FtsZ-dependent manner.</text>
</comment>
<dbReference type="Gene3D" id="2.60.440.10">
    <property type="entry name" value="YacF-like domains"/>
    <property type="match status" value="1"/>
</dbReference>
<dbReference type="PANTHER" id="PTHR39455">
    <property type="entry name" value="CELL DIVISION PROTEIN ZAPD"/>
    <property type="match status" value="1"/>
</dbReference>
<evidence type="ECO:0000256" key="2">
    <source>
        <dbReference type="ARBA" id="ARBA00022618"/>
    </source>
</evidence>
<organism evidence="6 7">
    <name type="scientific">Aquisalimonas asiatica</name>
    <dbReference type="NCBI Taxonomy" id="406100"/>
    <lineage>
        <taxon>Bacteria</taxon>
        <taxon>Pseudomonadati</taxon>
        <taxon>Pseudomonadota</taxon>
        <taxon>Gammaproteobacteria</taxon>
        <taxon>Chromatiales</taxon>
        <taxon>Ectothiorhodospiraceae</taxon>
        <taxon>Aquisalimonas</taxon>
    </lineage>
</organism>
<dbReference type="NCBIfam" id="NF003656">
    <property type="entry name" value="PRK05287.1-4"/>
    <property type="match status" value="1"/>
</dbReference>
<dbReference type="RefSeq" id="WP_091641559.1">
    <property type="nucleotide sequence ID" value="NZ_FOEG01000002.1"/>
</dbReference>
<dbReference type="OrthoDB" id="5294622at2"/>
<proteinExistence type="inferred from homology"/>
<dbReference type="InterPro" id="IPR036268">
    <property type="entry name" value="ZapD_sf"/>
</dbReference>
<dbReference type="AlphaFoldDB" id="A0A1H8S704"/>
<evidence type="ECO:0000256" key="1">
    <source>
        <dbReference type="ARBA" id="ARBA00022490"/>
    </source>
</evidence>
<dbReference type="STRING" id="406100.SAMN04488052_102558"/>
<evidence type="ECO:0000256" key="3">
    <source>
        <dbReference type="ARBA" id="ARBA00023210"/>
    </source>
</evidence>
<evidence type="ECO:0000256" key="5">
    <source>
        <dbReference type="HAMAP-Rule" id="MF_01092"/>
    </source>
</evidence>
<comment type="function">
    <text evidence="5">Cell division factor that enhances FtsZ-ring assembly. Directly interacts with FtsZ and promotes bundling of FtsZ protofilaments, with a reduction in FtsZ GTPase activity.</text>
</comment>
<dbReference type="InterPro" id="IPR009777">
    <property type="entry name" value="ZapD"/>
</dbReference>
<dbReference type="HAMAP" id="MF_01092">
    <property type="entry name" value="ZapD"/>
    <property type="match status" value="1"/>
</dbReference>
<dbReference type="GO" id="GO:0000917">
    <property type="term" value="P:division septum assembly"/>
    <property type="evidence" value="ECO:0007669"/>
    <property type="project" value="UniProtKB-KW"/>
</dbReference>
<evidence type="ECO:0000313" key="6">
    <source>
        <dbReference type="EMBL" id="SEO74500.1"/>
    </source>
</evidence>
<evidence type="ECO:0000256" key="4">
    <source>
        <dbReference type="ARBA" id="ARBA00023306"/>
    </source>
</evidence>
<reference evidence="6 7" key="1">
    <citation type="submission" date="2016-10" db="EMBL/GenBank/DDBJ databases">
        <authorList>
            <person name="de Groot N.N."/>
        </authorList>
    </citation>
    <scope>NUCLEOTIDE SEQUENCE [LARGE SCALE GENOMIC DNA]</scope>
    <source>
        <strain evidence="6 7">CGMCC 1.6291</strain>
    </source>
</reference>
<dbReference type="Gene3D" id="1.10.3900.10">
    <property type="entry name" value="YacF-like"/>
    <property type="match status" value="1"/>
</dbReference>
<dbReference type="Pfam" id="PF07072">
    <property type="entry name" value="ZapD"/>
    <property type="match status" value="1"/>
</dbReference>
<dbReference type="GO" id="GO:0032153">
    <property type="term" value="C:cell division site"/>
    <property type="evidence" value="ECO:0007669"/>
    <property type="project" value="TreeGrafter"/>
</dbReference>
<keyword evidence="3 5" id="KW-0717">Septation</keyword>
<name>A0A1H8S704_9GAMM</name>
<accession>A0A1H8S704</accession>
<dbReference type="SUPFAM" id="SSF160950">
    <property type="entry name" value="YacF-like"/>
    <property type="match status" value="1"/>
</dbReference>
<keyword evidence="4 5" id="KW-0131">Cell cycle</keyword>
<dbReference type="GO" id="GO:0043093">
    <property type="term" value="P:FtsZ-dependent cytokinesis"/>
    <property type="evidence" value="ECO:0007669"/>
    <property type="project" value="UniProtKB-UniRule"/>
</dbReference>
<dbReference type="PANTHER" id="PTHR39455:SF1">
    <property type="entry name" value="CELL DIVISION PROTEIN ZAPD"/>
    <property type="match status" value="1"/>
</dbReference>
<keyword evidence="2 5" id="KW-0132">Cell division</keyword>
<evidence type="ECO:0000313" key="7">
    <source>
        <dbReference type="Proteomes" id="UP000199657"/>
    </source>
</evidence>
<dbReference type="Proteomes" id="UP000199657">
    <property type="component" value="Unassembled WGS sequence"/>
</dbReference>
<gene>
    <name evidence="5" type="primary">zapD</name>
    <name evidence="6" type="ORF">SAMN04488052_102558</name>
</gene>
<keyword evidence="7" id="KW-1185">Reference proteome</keyword>
<dbReference type="GO" id="GO:0005737">
    <property type="term" value="C:cytoplasm"/>
    <property type="evidence" value="ECO:0007669"/>
    <property type="project" value="UniProtKB-SubCell"/>
</dbReference>
<comment type="subunit">
    <text evidence="5">Interacts with FtsZ.</text>
</comment>
<sequence>MEHEPNDNESIVFEQPLNERVRTLMRLEHLFGQARFAMEGDTLWHSRLGVSTIGEILDLFSRGDLKTELIKELDRVTSLLRRLEERPGVDTDRLNHVIERCGTLHERLGQHTGQLGAALRQDDLLSNVMQRAGIAGGTCAFDLPRYHRWLSRPASARQHDLENWYASIDTVRDATETVLELLRDSAIPRECSARKGTYQRNLDKDTSYQLVRVELPADSSQYPEISGTKMFITIRFMEQSGTLDRPQQSTEDMRFVLQLCVL</sequence>
<dbReference type="InterPro" id="IPR027462">
    <property type="entry name" value="ZapD_C"/>
</dbReference>
<comment type="similarity">
    <text evidence="5">Belongs to the ZapD family.</text>
</comment>
<protein>
    <recommendedName>
        <fullName evidence="5">Cell division protein ZapD</fullName>
    </recommendedName>
    <alternativeName>
        <fullName evidence="5">Z ring-associated protein D</fullName>
    </alternativeName>
</protein>
<dbReference type="EMBL" id="FOEG01000002">
    <property type="protein sequence ID" value="SEO74500.1"/>
    <property type="molecule type" value="Genomic_DNA"/>
</dbReference>
<keyword evidence="1 5" id="KW-0963">Cytoplasm</keyword>